<reference evidence="6" key="1">
    <citation type="submission" date="2022-07" db="EMBL/GenBank/DDBJ databases">
        <title>Phylogenomic reconstructions and comparative analyses of Kickxellomycotina fungi.</title>
        <authorList>
            <person name="Reynolds N.K."/>
            <person name="Stajich J.E."/>
            <person name="Barry K."/>
            <person name="Grigoriev I.V."/>
            <person name="Crous P."/>
            <person name="Smith M.E."/>
        </authorList>
    </citation>
    <scope>NUCLEOTIDE SEQUENCE</scope>
    <source>
        <strain evidence="6">NRRL 3115</strain>
    </source>
</reference>
<organism evidence="6 7">
    <name type="scientific">Coemansia spiralis</name>
    <dbReference type="NCBI Taxonomy" id="417178"/>
    <lineage>
        <taxon>Eukaryota</taxon>
        <taxon>Fungi</taxon>
        <taxon>Fungi incertae sedis</taxon>
        <taxon>Zoopagomycota</taxon>
        <taxon>Kickxellomycotina</taxon>
        <taxon>Kickxellomycetes</taxon>
        <taxon>Kickxellales</taxon>
        <taxon>Kickxellaceae</taxon>
        <taxon>Coemansia</taxon>
    </lineage>
</organism>
<comment type="caution">
    <text evidence="6">The sequence shown here is derived from an EMBL/GenBank/DDBJ whole genome shotgun (WGS) entry which is preliminary data.</text>
</comment>
<evidence type="ECO:0000313" key="7">
    <source>
        <dbReference type="Proteomes" id="UP001151518"/>
    </source>
</evidence>
<sequence>MDGISLSKQDRLLICLSIILPPLATYLKFGRSKTLTTNCLLTACLFVPGIIHAIKSIHCYPSVVFRGKSEPKDRTATARDESVIWEIPRDHFRSISDSIRVFEAQTLALSKNNNDSSSSSDGDGALRKKSAAYLSHGSGSKSKLTMVGTKGISRNEAASSSYLAYVDGSAPLLNPSYGWGTTTASKEAVVGIPPVPPVPWAIEAQAMITSTLQTKTAALVLAADDSSHPHLLESVIVR</sequence>
<dbReference type="OrthoDB" id="2802411at2759"/>
<comment type="subcellular location">
    <subcellularLocation>
        <location evidence="1">Membrane</location>
    </subcellularLocation>
</comment>
<dbReference type="AlphaFoldDB" id="A0A9W8G9A1"/>
<evidence type="ECO:0000313" key="6">
    <source>
        <dbReference type="EMBL" id="KAJ2678705.1"/>
    </source>
</evidence>
<evidence type="ECO:0000256" key="2">
    <source>
        <dbReference type="ARBA" id="ARBA00009530"/>
    </source>
</evidence>
<dbReference type="GO" id="GO:0016020">
    <property type="term" value="C:membrane"/>
    <property type="evidence" value="ECO:0007669"/>
    <property type="project" value="UniProtKB-SubCell"/>
</dbReference>
<dbReference type="Pfam" id="PF01679">
    <property type="entry name" value="Pmp3"/>
    <property type="match status" value="1"/>
</dbReference>
<dbReference type="EMBL" id="JANBTW010000018">
    <property type="protein sequence ID" value="KAJ2678705.1"/>
    <property type="molecule type" value="Genomic_DNA"/>
</dbReference>
<keyword evidence="4" id="KW-1133">Transmembrane helix</keyword>
<protein>
    <submittedName>
        <fullName evidence="6">Uncharacterized protein</fullName>
    </submittedName>
</protein>
<evidence type="ECO:0000256" key="1">
    <source>
        <dbReference type="ARBA" id="ARBA00004370"/>
    </source>
</evidence>
<accession>A0A9W8G9A1</accession>
<dbReference type="InterPro" id="IPR000612">
    <property type="entry name" value="PMP3"/>
</dbReference>
<keyword evidence="3" id="KW-0812">Transmembrane</keyword>
<name>A0A9W8G9A1_9FUNG</name>
<comment type="similarity">
    <text evidence="2">Belongs to the UPF0057 (PMP3) family.</text>
</comment>
<evidence type="ECO:0000256" key="4">
    <source>
        <dbReference type="ARBA" id="ARBA00022989"/>
    </source>
</evidence>
<gene>
    <name evidence="6" type="ORF">GGI25_002089</name>
</gene>
<evidence type="ECO:0000256" key="5">
    <source>
        <dbReference type="ARBA" id="ARBA00023136"/>
    </source>
</evidence>
<evidence type="ECO:0000256" key="3">
    <source>
        <dbReference type="ARBA" id="ARBA00022692"/>
    </source>
</evidence>
<dbReference type="Proteomes" id="UP001151518">
    <property type="component" value="Unassembled WGS sequence"/>
</dbReference>
<proteinExistence type="inferred from homology"/>
<keyword evidence="5" id="KW-0472">Membrane</keyword>